<protein>
    <submittedName>
        <fullName evidence="6">FAM49A-like protein</fullName>
    </submittedName>
</protein>
<evidence type="ECO:0000256" key="3">
    <source>
        <dbReference type="ARBA" id="ARBA00023136"/>
    </source>
</evidence>
<dbReference type="InterPro" id="IPR039789">
    <property type="entry name" value="CYRI"/>
</dbReference>
<dbReference type="PANTHER" id="PTHR12422">
    <property type="entry name" value="GH09096P"/>
    <property type="match status" value="1"/>
</dbReference>
<organism evidence="6 7">
    <name type="scientific">Basidiobolus meristosporus CBS 931.73</name>
    <dbReference type="NCBI Taxonomy" id="1314790"/>
    <lineage>
        <taxon>Eukaryota</taxon>
        <taxon>Fungi</taxon>
        <taxon>Fungi incertae sedis</taxon>
        <taxon>Zoopagomycota</taxon>
        <taxon>Entomophthoromycotina</taxon>
        <taxon>Basidiobolomycetes</taxon>
        <taxon>Basidiobolales</taxon>
        <taxon>Basidiobolaceae</taxon>
        <taxon>Basidiobolus</taxon>
    </lineage>
</organism>
<keyword evidence="4" id="KW-0449">Lipoprotein</keyword>
<comment type="similarity">
    <text evidence="2">Belongs to the CYRI family.</text>
</comment>
<feature type="domain" description="CYRIA/CYRIB Rac1 binding" evidence="5">
    <location>
        <begin position="29"/>
        <end position="326"/>
    </location>
</feature>
<comment type="caution">
    <text evidence="6">The sequence shown here is derived from an EMBL/GenBank/DDBJ whole genome shotgun (WGS) entry which is preliminary data.</text>
</comment>
<evidence type="ECO:0000313" key="6">
    <source>
        <dbReference type="EMBL" id="ORY08276.1"/>
    </source>
</evidence>
<evidence type="ECO:0000256" key="1">
    <source>
        <dbReference type="ARBA" id="ARBA00004635"/>
    </source>
</evidence>
<keyword evidence="3" id="KW-0472">Membrane</keyword>
<accession>A0A1Y1ZDJ2</accession>
<keyword evidence="7" id="KW-1185">Reference proteome</keyword>
<dbReference type="InterPro" id="IPR009828">
    <property type="entry name" value="CYRIA/CYRIB_Rac1-bd"/>
</dbReference>
<dbReference type="GO" id="GO:0030833">
    <property type="term" value="P:regulation of actin filament polymerization"/>
    <property type="evidence" value="ECO:0007669"/>
    <property type="project" value="InterPro"/>
</dbReference>
<dbReference type="GO" id="GO:0016020">
    <property type="term" value="C:membrane"/>
    <property type="evidence" value="ECO:0007669"/>
    <property type="project" value="UniProtKB-SubCell"/>
</dbReference>
<evidence type="ECO:0000313" key="7">
    <source>
        <dbReference type="Proteomes" id="UP000193498"/>
    </source>
</evidence>
<dbReference type="Proteomes" id="UP000193498">
    <property type="component" value="Unassembled WGS sequence"/>
</dbReference>
<dbReference type="AlphaFoldDB" id="A0A1Y1ZDJ2"/>
<comment type="subcellular location">
    <subcellularLocation>
        <location evidence="1">Membrane</location>
        <topology evidence="1">Lipid-anchor</topology>
    </subcellularLocation>
</comment>
<evidence type="ECO:0000256" key="2">
    <source>
        <dbReference type="ARBA" id="ARBA00005778"/>
    </source>
</evidence>
<dbReference type="GO" id="GO:0031267">
    <property type="term" value="F:small GTPase binding"/>
    <property type="evidence" value="ECO:0007669"/>
    <property type="project" value="InterPro"/>
</dbReference>
<dbReference type="InParanoid" id="A0A1Y1ZDJ2"/>
<proteinExistence type="inferred from homology"/>
<sequence length="331" mass="36946">MGFLFSSLKGGNTHAVSSPNTCNTENIPDFYINFENPTPSPEEAQAYEAVSTMLRPTSSIIDSLRQYKGCAEEIRQAISNPNPETEQAAWRELTPAVAHLKEFYEFAATLEEAIPKLLQPLCQGNANQNIDKFHALAKVFADILDFVFAFDELKMANPAIQNDFSYYRRSLSRLKMANSAQASESIVQDELANRISLFYAYHTPMLKTVIDSVTEFVNKQSEGPNVADCLSTITLACLNVVTKQEYVSLVKTSKLNGFCQRVMVACTVLYDHIKPSGVYNKSSTINVRNVIKTVQTQGTDCKDTLICALRFNSKHLNDEDTPKQIKALLNE</sequence>
<evidence type="ECO:0000256" key="4">
    <source>
        <dbReference type="ARBA" id="ARBA00023288"/>
    </source>
</evidence>
<name>A0A1Y1ZDJ2_9FUNG</name>
<dbReference type="EMBL" id="MCFE01000002">
    <property type="protein sequence ID" value="ORY08276.1"/>
    <property type="molecule type" value="Genomic_DNA"/>
</dbReference>
<reference evidence="6 7" key="1">
    <citation type="submission" date="2016-07" db="EMBL/GenBank/DDBJ databases">
        <title>Pervasive Adenine N6-methylation of Active Genes in Fungi.</title>
        <authorList>
            <consortium name="DOE Joint Genome Institute"/>
            <person name="Mondo S.J."/>
            <person name="Dannebaum R.O."/>
            <person name="Kuo R.C."/>
            <person name="Labutti K."/>
            <person name="Haridas S."/>
            <person name="Kuo A."/>
            <person name="Salamov A."/>
            <person name="Ahrendt S.R."/>
            <person name="Lipzen A."/>
            <person name="Sullivan W."/>
            <person name="Andreopoulos W.B."/>
            <person name="Clum A."/>
            <person name="Lindquist E."/>
            <person name="Daum C."/>
            <person name="Ramamoorthy G.K."/>
            <person name="Gryganskyi A."/>
            <person name="Culley D."/>
            <person name="Magnuson J.K."/>
            <person name="James T.Y."/>
            <person name="O'Malley M.A."/>
            <person name="Stajich J.E."/>
            <person name="Spatafora J.W."/>
            <person name="Visel A."/>
            <person name="Grigoriev I.V."/>
        </authorList>
    </citation>
    <scope>NUCLEOTIDE SEQUENCE [LARGE SCALE GENOMIC DNA]</scope>
    <source>
        <strain evidence="6 7">CBS 931.73</strain>
    </source>
</reference>
<evidence type="ECO:0000259" key="5">
    <source>
        <dbReference type="Pfam" id="PF07159"/>
    </source>
</evidence>
<gene>
    <name evidence="6" type="ORF">K493DRAFT_373413</name>
</gene>
<dbReference type="OrthoDB" id="60973at2759"/>
<dbReference type="Pfam" id="PF07159">
    <property type="entry name" value="CYRIA-B_Rac1-bd"/>
    <property type="match status" value="1"/>
</dbReference>